<evidence type="ECO:0000256" key="1">
    <source>
        <dbReference type="ARBA" id="ARBA00011738"/>
    </source>
</evidence>
<name>A0A183AI55_9TREM</name>
<dbReference type="Proteomes" id="UP000272942">
    <property type="component" value="Unassembled WGS sequence"/>
</dbReference>
<dbReference type="OrthoDB" id="4951845at2759"/>
<keyword evidence="4" id="KW-1185">Reference proteome</keyword>
<evidence type="ECO:0000313" key="4">
    <source>
        <dbReference type="Proteomes" id="UP000272942"/>
    </source>
</evidence>
<dbReference type="Pfam" id="PF14497">
    <property type="entry name" value="GST_C_3"/>
    <property type="match status" value="1"/>
</dbReference>
<evidence type="ECO:0000313" key="3">
    <source>
        <dbReference type="EMBL" id="VDP78910.1"/>
    </source>
</evidence>
<evidence type="ECO:0000259" key="2">
    <source>
        <dbReference type="PROSITE" id="PS50405"/>
    </source>
</evidence>
<dbReference type="Gene3D" id="1.20.1050.130">
    <property type="match status" value="1"/>
</dbReference>
<organism evidence="5">
    <name type="scientific">Echinostoma caproni</name>
    <dbReference type="NCBI Taxonomy" id="27848"/>
    <lineage>
        <taxon>Eukaryota</taxon>
        <taxon>Metazoa</taxon>
        <taxon>Spiralia</taxon>
        <taxon>Lophotrochozoa</taxon>
        <taxon>Platyhelminthes</taxon>
        <taxon>Trematoda</taxon>
        <taxon>Digenea</taxon>
        <taxon>Plagiorchiida</taxon>
        <taxon>Echinostomata</taxon>
        <taxon>Echinostomatoidea</taxon>
        <taxon>Echinostomatidae</taxon>
        <taxon>Echinostoma</taxon>
    </lineage>
</organism>
<feature type="domain" description="GST C-terminal" evidence="2">
    <location>
        <begin position="1"/>
        <end position="86"/>
    </location>
</feature>
<dbReference type="AlphaFoldDB" id="A0A183AI55"/>
<dbReference type="PROSITE" id="PS50405">
    <property type="entry name" value="GST_CTER"/>
    <property type="match status" value="1"/>
</dbReference>
<protein>
    <submittedName>
        <fullName evidence="5">GST C-terminal domain-containing protein</fullName>
    </submittedName>
</protein>
<dbReference type="EMBL" id="UZAN01043657">
    <property type="protein sequence ID" value="VDP78910.1"/>
    <property type="molecule type" value="Genomic_DNA"/>
</dbReference>
<reference evidence="5" key="1">
    <citation type="submission" date="2016-06" db="UniProtKB">
        <authorList>
            <consortium name="WormBaseParasite"/>
        </authorList>
    </citation>
    <scope>IDENTIFICATION</scope>
</reference>
<dbReference type="InterPro" id="IPR036282">
    <property type="entry name" value="Glutathione-S-Trfase_C_sf"/>
</dbReference>
<dbReference type="SUPFAM" id="SSF47616">
    <property type="entry name" value="GST C-terminal domain-like"/>
    <property type="match status" value="1"/>
</dbReference>
<dbReference type="InterPro" id="IPR004046">
    <property type="entry name" value="GST_C"/>
</dbReference>
<dbReference type="WBParaSite" id="ECPE_0000665301-mRNA-1">
    <property type="protein sequence ID" value="ECPE_0000665301-mRNA-1"/>
    <property type="gene ID" value="ECPE_0000665301"/>
</dbReference>
<accession>A0A183AI55</accession>
<dbReference type="InterPro" id="IPR010987">
    <property type="entry name" value="Glutathione-S-Trfase_C-like"/>
</dbReference>
<gene>
    <name evidence="3" type="ORF">ECPE_LOCUS6640</name>
</gene>
<comment type="subunit">
    <text evidence="1">Homodimer.</text>
</comment>
<proteinExistence type="predicted"/>
<reference evidence="3 4" key="2">
    <citation type="submission" date="2018-11" db="EMBL/GenBank/DDBJ databases">
        <authorList>
            <consortium name="Pathogen Informatics"/>
        </authorList>
    </citation>
    <scope>NUCLEOTIDE SEQUENCE [LARGE SCALE GENOMIC DNA]</scope>
    <source>
        <strain evidence="3 4">Egypt</strain>
    </source>
</reference>
<sequence>MNGDVENTGLRLAAGKVELTAALSDWTRRSVTHVDFMVYEALDVIKYLQPNCLDKFTNLAQFMSRIEALPNIKAYLESNRFIKWPLNGWSAHFGGGDAPPS</sequence>
<evidence type="ECO:0000313" key="5">
    <source>
        <dbReference type="WBParaSite" id="ECPE_0000665301-mRNA-1"/>
    </source>
</evidence>